<keyword evidence="1" id="KW-1133">Transmembrane helix</keyword>
<protein>
    <submittedName>
        <fullName evidence="2">ABC transporter permease</fullName>
    </submittedName>
</protein>
<feature type="transmembrane region" description="Helical" evidence="1">
    <location>
        <begin position="154"/>
        <end position="173"/>
    </location>
</feature>
<dbReference type="OrthoDB" id="2388369at2"/>
<dbReference type="Pfam" id="PF12730">
    <property type="entry name" value="ABC2_membrane_4"/>
    <property type="match status" value="1"/>
</dbReference>
<evidence type="ECO:0000313" key="3">
    <source>
        <dbReference type="Proteomes" id="UP000281813"/>
    </source>
</evidence>
<name>A0A494YTB5_9BACI</name>
<gene>
    <name evidence="2" type="ORF">D8M05_16550</name>
</gene>
<comment type="caution">
    <text evidence="2">The sequence shown here is derived from an EMBL/GenBank/DDBJ whole genome shotgun (WGS) entry which is preliminary data.</text>
</comment>
<keyword evidence="1" id="KW-0812">Transmembrane</keyword>
<feature type="transmembrane region" description="Helical" evidence="1">
    <location>
        <begin position="58"/>
        <end position="81"/>
    </location>
</feature>
<proteinExistence type="predicted"/>
<organism evidence="2 3">
    <name type="scientific">Oceanobacillus bengalensis</name>
    <dbReference type="NCBI Taxonomy" id="1435466"/>
    <lineage>
        <taxon>Bacteria</taxon>
        <taxon>Bacillati</taxon>
        <taxon>Bacillota</taxon>
        <taxon>Bacilli</taxon>
        <taxon>Bacillales</taxon>
        <taxon>Bacillaceae</taxon>
        <taxon>Oceanobacillus</taxon>
    </lineage>
</organism>
<dbReference type="PANTHER" id="PTHR37305">
    <property type="entry name" value="INTEGRAL MEMBRANE PROTEIN-RELATED"/>
    <property type="match status" value="1"/>
</dbReference>
<dbReference type="AlphaFoldDB" id="A0A494YTB5"/>
<feature type="transmembrane region" description="Helical" evidence="1">
    <location>
        <begin position="108"/>
        <end position="134"/>
    </location>
</feature>
<keyword evidence="1" id="KW-0472">Membrane</keyword>
<dbReference type="EMBL" id="RBZO01000032">
    <property type="protein sequence ID" value="RKQ13376.1"/>
    <property type="molecule type" value="Genomic_DNA"/>
</dbReference>
<feature type="transmembrane region" description="Helical" evidence="1">
    <location>
        <begin position="180"/>
        <end position="207"/>
    </location>
</feature>
<keyword evidence="3" id="KW-1185">Reference proteome</keyword>
<reference evidence="2 3" key="1">
    <citation type="journal article" date="2015" name="Antonie Van Leeuwenhoek">
        <title>Oceanobacillus bengalensis sp. nov., a bacterium isolated from seawater of the Bay of Bengal.</title>
        <authorList>
            <person name="Yongchang O."/>
            <person name="Xiang W."/>
            <person name="Wang G."/>
        </authorList>
    </citation>
    <scope>NUCLEOTIDE SEQUENCE [LARGE SCALE GENOMIC DNA]</scope>
    <source>
        <strain evidence="2 3">MCCC 1K00260</strain>
    </source>
</reference>
<dbReference type="PANTHER" id="PTHR37305:SF1">
    <property type="entry name" value="MEMBRANE PROTEIN"/>
    <property type="match status" value="1"/>
</dbReference>
<feature type="transmembrane region" description="Helical" evidence="1">
    <location>
        <begin position="227"/>
        <end position="249"/>
    </location>
</feature>
<feature type="transmembrane region" description="Helical" evidence="1">
    <location>
        <begin position="18"/>
        <end position="38"/>
    </location>
</feature>
<evidence type="ECO:0000256" key="1">
    <source>
        <dbReference type="SAM" id="Phobius"/>
    </source>
</evidence>
<sequence length="255" mass="28652">MSNQIRAELFKLQRNKTFWVLVLISTGISALLHYLVIIEWWQMQNTAFDRAGLSEFNAISTFTVPLFFNLIISPLAGFYISNEFSNSSVIKNQIISGSKRSHIFLSKYLVFTIGSIVLTIIIPIMTAIIEVILLGHGDILTPSTMLYLGRAYSLFTLQYLGYTAILILIAIITEDSGKTIIFSIVLTIVMFVIEKLPNIPIVSMIYNNSIFNQFSEVFTFSMTSGEILKSILIALVTLIIITLCGVIVFNKKEIK</sequence>
<dbReference type="RefSeq" id="WP_121133798.1">
    <property type="nucleotide sequence ID" value="NZ_JBHUFK010000032.1"/>
</dbReference>
<dbReference type="Proteomes" id="UP000281813">
    <property type="component" value="Unassembled WGS sequence"/>
</dbReference>
<accession>A0A494YTB5</accession>
<evidence type="ECO:0000313" key="2">
    <source>
        <dbReference type="EMBL" id="RKQ13376.1"/>
    </source>
</evidence>